<reference evidence="1 2" key="1">
    <citation type="submission" date="2020-08" db="EMBL/GenBank/DDBJ databases">
        <title>Genomic Encyclopedia of Type Strains, Phase IV (KMG-IV): sequencing the most valuable type-strain genomes for metagenomic binning, comparative biology and taxonomic classification.</title>
        <authorList>
            <person name="Goeker M."/>
        </authorList>
    </citation>
    <scope>NUCLEOTIDE SEQUENCE [LARGE SCALE GENOMIC DNA]</scope>
    <source>
        <strain evidence="1 2">YC6723</strain>
    </source>
</reference>
<sequence length="51" mass="5343">MTKDGNLDRLFGLLEEALAEADLQGNTLAAALLAECIEAVEAARNDSNPLA</sequence>
<evidence type="ECO:0000313" key="2">
    <source>
        <dbReference type="Proteomes" id="UP000529795"/>
    </source>
</evidence>
<name>A0A840FQS8_9SPHN</name>
<dbReference type="AlphaFoldDB" id="A0A840FQS8"/>
<accession>A0A840FQS8</accession>
<protein>
    <submittedName>
        <fullName evidence="1">Uncharacterized protein</fullName>
    </submittedName>
</protein>
<comment type="caution">
    <text evidence="1">The sequence shown here is derived from an EMBL/GenBank/DDBJ whole genome shotgun (WGS) entry which is preliminary data.</text>
</comment>
<gene>
    <name evidence="1" type="ORF">GGQ80_003540</name>
</gene>
<dbReference type="RefSeq" id="WP_183987281.1">
    <property type="nucleotide sequence ID" value="NZ_JACIEV010000016.1"/>
</dbReference>
<evidence type="ECO:0000313" key="1">
    <source>
        <dbReference type="EMBL" id="MBB4155615.1"/>
    </source>
</evidence>
<organism evidence="1 2">
    <name type="scientific">Sphingomonas jinjuensis</name>
    <dbReference type="NCBI Taxonomy" id="535907"/>
    <lineage>
        <taxon>Bacteria</taxon>
        <taxon>Pseudomonadati</taxon>
        <taxon>Pseudomonadota</taxon>
        <taxon>Alphaproteobacteria</taxon>
        <taxon>Sphingomonadales</taxon>
        <taxon>Sphingomonadaceae</taxon>
        <taxon>Sphingomonas</taxon>
    </lineage>
</organism>
<dbReference type="Proteomes" id="UP000529795">
    <property type="component" value="Unassembled WGS sequence"/>
</dbReference>
<dbReference type="EMBL" id="JACIEV010000016">
    <property type="protein sequence ID" value="MBB4155615.1"/>
    <property type="molecule type" value="Genomic_DNA"/>
</dbReference>
<proteinExistence type="predicted"/>
<keyword evidence="2" id="KW-1185">Reference proteome</keyword>